<gene>
    <name evidence="1" type="ORF">F2Y81_16540</name>
</gene>
<dbReference type="SUPFAM" id="SSF55979">
    <property type="entry name" value="DNA clamp"/>
    <property type="match status" value="1"/>
</dbReference>
<protein>
    <submittedName>
        <fullName evidence="1">Uncharacterized protein</fullName>
    </submittedName>
</protein>
<dbReference type="InterPro" id="IPR046938">
    <property type="entry name" value="DNA_clamp_sf"/>
</dbReference>
<dbReference type="EMBL" id="VVYV01000029">
    <property type="protein sequence ID" value="KAA5415973.1"/>
    <property type="molecule type" value="Genomic_DNA"/>
</dbReference>
<comment type="caution">
    <text evidence="1">The sequence shown here is derived from an EMBL/GenBank/DDBJ whole genome shotgun (WGS) entry which is preliminary data.</text>
</comment>
<organism evidence="1 2">
    <name type="scientific">Bacteroides cellulosilyticus</name>
    <dbReference type="NCBI Taxonomy" id="246787"/>
    <lineage>
        <taxon>Bacteria</taxon>
        <taxon>Pseudomonadati</taxon>
        <taxon>Bacteroidota</taxon>
        <taxon>Bacteroidia</taxon>
        <taxon>Bacteroidales</taxon>
        <taxon>Bacteroidaceae</taxon>
        <taxon>Bacteroides</taxon>
    </lineage>
</organism>
<accession>A0A642PTT6</accession>
<dbReference type="AlphaFoldDB" id="A0A642PTT6"/>
<dbReference type="RefSeq" id="WP_149920229.1">
    <property type="nucleotide sequence ID" value="NZ_VVYV01000029.1"/>
</dbReference>
<name>A0A642PTT6_9BACE</name>
<evidence type="ECO:0000313" key="2">
    <source>
        <dbReference type="Proteomes" id="UP000448877"/>
    </source>
</evidence>
<dbReference type="Proteomes" id="UP000448877">
    <property type="component" value="Unassembled WGS sequence"/>
</dbReference>
<evidence type="ECO:0000313" key="1">
    <source>
        <dbReference type="EMBL" id="KAA5415973.1"/>
    </source>
</evidence>
<sequence>MKKVRHNFKKGIELHKVCAIDELRPVLNYIYFDGPYAIACDGHILIKAKVSEISNFDESEIELLNDHFLHARGFQLLMKYDVVSVEEDGFLVQGDGYSIKINFYSGDALKYPDYQKVFDQWIAGDQRKIVLNPYYLSDVCASVNAKEVRMSFGKNYQCVILDFPHSDLDDTKGIIMPKLDCDDF</sequence>
<proteinExistence type="predicted"/>
<reference evidence="1 2" key="1">
    <citation type="journal article" date="2019" name="Nat. Med.">
        <title>A library of human gut bacterial isolates paired with longitudinal multiomics data enables mechanistic microbiome research.</title>
        <authorList>
            <person name="Poyet M."/>
            <person name="Groussin M."/>
            <person name="Gibbons S.M."/>
            <person name="Avila-Pacheco J."/>
            <person name="Jiang X."/>
            <person name="Kearney S.M."/>
            <person name="Perrotta A.R."/>
            <person name="Berdy B."/>
            <person name="Zhao S."/>
            <person name="Lieberman T.D."/>
            <person name="Swanson P.K."/>
            <person name="Smith M."/>
            <person name="Roesemann S."/>
            <person name="Alexander J.E."/>
            <person name="Rich S.A."/>
            <person name="Livny J."/>
            <person name="Vlamakis H."/>
            <person name="Clish C."/>
            <person name="Bullock K."/>
            <person name="Deik A."/>
            <person name="Scott J."/>
            <person name="Pierce K.A."/>
            <person name="Xavier R.J."/>
            <person name="Alm E.J."/>
        </authorList>
    </citation>
    <scope>NUCLEOTIDE SEQUENCE [LARGE SCALE GENOMIC DNA]</scope>
    <source>
        <strain evidence="1 2">BIOML-A6</strain>
    </source>
</reference>